<organism evidence="3 4">
    <name type="scientific">Candidatus Nealsonbacteria bacterium CG18_big_fil_WC_8_21_14_2_50_37_10</name>
    <dbReference type="NCBI Taxonomy" id="1974717"/>
    <lineage>
        <taxon>Bacteria</taxon>
        <taxon>Candidatus Nealsoniibacteriota</taxon>
    </lineage>
</organism>
<dbReference type="Pfam" id="PF08207">
    <property type="entry name" value="EFP_N"/>
    <property type="match status" value="1"/>
</dbReference>
<protein>
    <submittedName>
        <fullName evidence="3">Elongation factor P</fullName>
    </submittedName>
</protein>
<proteinExistence type="inferred from homology"/>
<comment type="similarity">
    <text evidence="1">Belongs to the elongation factor P family.</text>
</comment>
<dbReference type="SUPFAM" id="SSF50104">
    <property type="entry name" value="Translation proteins SH3-like domain"/>
    <property type="match status" value="1"/>
</dbReference>
<dbReference type="PROSITE" id="PS01275">
    <property type="entry name" value="EFP"/>
    <property type="match status" value="1"/>
</dbReference>
<dbReference type="SMART" id="SM00841">
    <property type="entry name" value="Elong-fact-P_C"/>
    <property type="match status" value="1"/>
</dbReference>
<dbReference type="InterPro" id="IPR013852">
    <property type="entry name" value="Transl_elong_P/YeiP_CS"/>
</dbReference>
<evidence type="ECO:0000313" key="3">
    <source>
        <dbReference type="EMBL" id="PIQ07491.1"/>
    </source>
</evidence>
<dbReference type="Proteomes" id="UP000230778">
    <property type="component" value="Unassembled WGS sequence"/>
</dbReference>
<name>A0A2H0FNA8_9BACT</name>
<keyword evidence="3" id="KW-0648">Protein biosynthesis</keyword>
<dbReference type="AlphaFoldDB" id="A0A2H0FNA8"/>
<feature type="domain" description="Elongation factor P C-terminal" evidence="2">
    <location>
        <begin position="154"/>
        <end position="209"/>
    </location>
</feature>
<dbReference type="PIRSF" id="PIRSF005901">
    <property type="entry name" value="EF-P"/>
    <property type="match status" value="1"/>
</dbReference>
<accession>A0A2H0FNA8</accession>
<dbReference type="Gene3D" id="2.30.30.30">
    <property type="match status" value="1"/>
</dbReference>
<dbReference type="Pfam" id="PF09285">
    <property type="entry name" value="Elong-fact-P_C"/>
    <property type="match status" value="1"/>
</dbReference>
<dbReference type="InterPro" id="IPR015365">
    <property type="entry name" value="Elong-fact-P_C"/>
</dbReference>
<dbReference type="GO" id="GO:0003746">
    <property type="term" value="F:translation elongation factor activity"/>
    <property type="evidence" value="ECO:0007669"/>
    <property type="project" value="UniProtKB-KW"/>
</dbReference>
<sequence length="211" mass="24203">MEQYLNNFQFSIMLNYFDLRKGTKFILDGQPYEVLEFQQMYKAQDMVVAKTKLRNLITGRVHEKNFHQGDTFEETELEKIEIKFLYSHSNRKFAISNGASQGKFGFCETQNPRIRFELTEEQIGEGSKFLKSNQILTGIKFQEKIINIVLPIKVQLKVTEAPPGVKGERAQAGTKPVTLETGANINVPLFIETGDIIEVNTETGEYVRRVE</sequence>
<dbReference type="GO" id="GO:0005829">
    <property type="term" value="C:cytosol"/>
    <property type="evidence" value="ECO:0007669"/>
    <property type="project" value="UniProtKB-ARBA"/>
</dbReference>
<dbReference type="SUPFAM" id="SSF50249">
    <property type="entry name" value="Nucleic acid-binding proteins"/>
    <property type="match status" value="1"/>
</dbReference>
<dbReference type="GO" id="GO:0043043">
    <property type="term" value="P:peptide biosynthetic process"/>
    <property type="evidence" value="ECO:0007669"/>
    <property type="project" value="InterPro"/>
</dbReference>
<dbReference type="FunFam" id="2.40.50.140:FF:000004">
    <property type="entry name" value="Elongation factor P"/>
    <property type="match status" value="1"/>
</dbReference>
<evidence type="ECO:0000259" key="2">
    <source>
        <dbReference type="SMART" id="SM00841"/>
    </source>
</evidence>
<evidence type="ECO:0000313" key="4">
    <source>
        <dbReference type="Proteomes" id="UP000230778"/>
    </source>
</evidence>
<dbReference type="InterPro" id="IPR012340">
    <property type="entry name" value="NA-bd_OB-fold"/>
</dbReference>
<comment type="caution">
    <text evidence="3">The sequence shown here is derived from an EMBL/GenBank/DDBJ whole genome shotgun (WGS) entry which is preliminary data.</text>
</comment>
<dbReference type="InterPro" id="IPR020599">
    <property type="entry name" value="Transl_elong_fac_P/YeiP"/>
</dbReference>
<dbReference type="EMBL" id="PCUC01000003">
    <property type="protein sequence ID" value="PIQ07491.1"/>
    <property type="molecule type" value="Genomic_DNA"/>
</dbReference>
<dbReference type="PANTHER" id="PTHR30053">
    <property type="entry name" value="ELONGATION FACTOR P"/>
    <property type="match status" value="1"/>
</dbReference>
<reference evidence="3 4" key="1">
    <citation type="submission" date="2017-09" db="EMBL/GenBank/DDBJ databases">
        <title>Depth-based differentiation of microbial function through sediment-hosted aquifers and enrichment of novel symbionts in the deep terrestrial subsurface.</title>
        <authorList>
            <person name="Probst A.J."/>
            <person name="Ladd B."/>
            <person name="Jarett J.K."/>
            <person name="Geller-Mcgrath D.E."/>
            <person name="Sieber C.M."/>
            <person name="Emerson J.B."/>
            <person name="Anantharaman K."/>
            <person name="Thomas B.C."/>
            <person name="Malmstrom R."/>
            <person name="Stieglmeier M."/>
            <person name="Klingl A."/>
            <person name="Woyke T."/>
            <person name="Ryan C.M."/>
            <person name="Banfield J.F."/>
        </authorList>
    </citation>
    <scope>NUCLEOTIDE SEQUENCE [LARGE SCALE GENOMIC DNA]</scope>
    <source>
        <strain evidence="3">CG18_big_fil_WC_8_21_14_2_50_37_10</strain>
    </source>
</reference>
<gene>
    <name evidence="3" type="ORF">COW72_00050</name>
</gene>
<dbReference type="PANTHER" id="PTHR30053:SF12">
    <property type="entry name" value="ELONGATION FACTOR P (EF-P) FAMILY PROTEIN"/>
    <property type="match status" value="1"/>
</dbReference>
<dbReference type="InterPro" id="IPR008991">
    <property type="entry name" value="Translation_prot_SH3-like_sf"/>
</dbReference>
<keyword evidence="3" id="KW-0251">Elongation factor</keyword>
<evidence type="ECO:0000256" key="1">
    <source>
        <dbReference type="ARBA" id="ARBA00009479"/>
    </source>
</evidence>
<dbReference type="InterPro" id="IPR014722">
    <property type="entry name" value="Rib_uL2_dom2"/>
</dbReference>
<dbReference type="CDD" id="cd05794">
    <property type="entry name" value="S1_EF-P_repeat_2"/>
    <property type="match status" value="1"/>
</dbReference>
<dbReference type="InterPro" id="IPR013185">
    <property type="entry name" value="Transl_elong_KOW-like"/>
</dbReference>
<dbReference type="Gene3D" id="2.40.50.140">
    <property type="entry name" value="Nucleic acid-binding proteins"/>
    <property type="match status" value="1"/>
</dbReference>